<dbReference type="Proteomes" id="UP000265515">
    <property type="component" value="Unassembled WGS sequence"/>
</dbReference>
<proteinExistence type="predicted"/>
<reference evidence="2 3" key="1">
    <citation type="journal article" date="2018" name="Cell">
        <title>The Chara Genome: Secondary Complexity and Implications for Plant Terrestrialization.</title>
        <authorList>
            <person name="Nishiyama T."/>
            <person name="Sakayama H."/>
            <person name="Vries J.D."/>
            <person name="Buschmann H."/>
            <person name="Saint-Marcoux D."/>
            <person name="Ullrich K.K."/>
            <person name="Haas F.B."/>
            <person name="Vanderstraeten L."/>
            <person name="Becker D."/>
            <person name="Lang D."/>
            <person name="Vosolsobe S."/>
            <person name="Rombauts S."/>
            <person name="Wilhelmsson P.K.I."/>
            <person name="Janitza P."/>
            <person name="Kern R."/>
            <person name="Heyl A."/>
            <person name="Rumpler F."/>
            <person name="Villalobos L.I.A.C."/>
            <person name="Clay J.M."/>
            <person name="Skokan R."/>
            <person name="Toyoda A."/>
            <person name="Suzuki Y."/>
            <person name="Kagoshima H."/>
            <person name="Schijlen E."/>
            <person name="Tajeshwar N."/>
            <person name="Catarino B."/>
            <person name="Hetherington A.J."/>
            <person name="Saltykova A."/>
            <person name="Bonnot C."/>
            <person name="Breuninger H."/>
            <person name="Symeonidi A."/>
            <person name="Radhakrishnan G.V."/>
            <person name="Van Nieuwerburgh F."/>
            <person name="Deforce D."/>
            <person name="Chang C."/>
            <person name="Karol K.G."/>
            <person name="Hedrich R."/>
            <person name="Ulvskov P."/>
            <person name="Glockner G."/>
            <person name="Delwiche C.F."/>
            <person name="Petrasek J."/>
            <person name="Van de Peer Y."/>
            <person name="Friml J."/>
            <person name="Beilby M."/>
            <person name="Dolan L."/>
            <person name="Kohara Y."/>
            <person name="Sugano S."/>
            <person name="Fujiyama A."/>
            <person name="Delaux P.-M."/>
            <person name="Quint M."/>
            <person name="TheiBen G."/>
            <person name="Hagemann M."/>
            <person name="Harholt J."/>
            <person name="Dunand C."/>
            <person name="Zachgo S."/>
            <person name="Langdale J."/>
            <person name="Maumus F."/>
            <person name="Straeten D.V.D."/>
            <person name="Gould S.B."/>
            <person name="Rensing S.A."/>
        </authorList>
    </citation>
    <scope>NUCLEOTIDE SEQUENCE [LARGE SCALE GENOMIC DNA]</scope>
    <source>
        <strain evidence="2 3">S276</strain>
    </source>
</reference>
<name>A0A388MCU1_CHABU</name>
<feature type="region of interest" description="Disordered" evidence="1">
    <location>
        <begin position="1"/>
        <end position="106"/>
    </location>
</feature>
<feature type="compositionally biased region" description="Basic and acidic residues" evidence="1">
    <location>
        <begin position="65"/>
        <end position="97"/>
    </location>
</feature>
<accession>A0A388MCU1</accession>
<evidence type="ECO:0000313" key="3">
    <source>
        <dbReference type="Proteomes" id="UP000265515"/>
    </source>
</evidence>
<evidence type="ECO:0000313" key="2">
    <source>
        <dbReference type="EMBL" id="GBG92384.1"/>
    </source>
</evidence>
<feature type="compositionally biased region" description="Basic and acidic residues" evidence="1">
    <location>
        <begin position="1"/>
        <end position="11"/>
    </location>
</feature>
<sequence>MSLRVHYDMKSPRRQMRQEVSQSSVMDIETEQVEAEVLGLDREDPTEGIQSQRVESSPLDFGDTPQRDGGQRETSPKGHVEARPEHTQDAPRTHEEESLPESRGLIDHESVRRDAWLAEEMGQMPSLHFSGWFAFERLGQGARPHLPKGQTTGGLRVLYDDLTMQRTYIGNDLTAAREATEQLESQVSTLVRLRRETEDQTQRLFYEDAATAGWQEEVRMRRQTGEELMPEGERTQAEEGLQARSLLSEASVRELASVMEHVKRGTQTEVAREKELHDAVQRIDVLEQENRGLRDMVRDLVTSAQQAR</sequence>
<evidence type="ECO:0000256" key="1">
    <source>
        <dbReference type="SAM" id="MobiDB-lite"/>
    </source>
</evidence>
<comment type="caution">
    <text evidence="2">The sequence shown here is derived from an EMBL/GenBank/DDBJ whole genome shotgun (WGS) entry which is preliminary data.</text>
</comment>
<dbReference type="Gramene" id="GBG92384">
    <property type="protein sequence ID" value="GBG92384"/>
    <property type="gene ID" value="CBR_g55291"/>
</dbReference>
<keyword evidence="3" id="KW-1185">Reference proteome</keyword>
<protein>
    <submittedName>
        <fullName evidence="2">Uncharacterized protein</fullName>
    </submittedName>
</protein>
<dbReference type="EMBL" id="BFEA01001047">
    <property type="protein sequence ID" value="GBG92384.1"/>
    <property type="molecule type" value="Genomic_DNA"/>
</dbReference>
<gene>
    <name evidence="2" type="ORF">CBR_g55291</name>
</gene>
<organism evidence="2 3">
    <name type="scientific">Chara braunii</name>
    <name type="common">Braun's stonewort</name>
    <dbReference type="NCBI Taxonomy" id="69332"/>
    <lineage>
        <taxon>Eukaryota</taxon>
        <taxon>Viridiplantae</taxon>
        <taxon>Streptophyta</taxon>
        <taxon>Charophyceae</taxon>
        <taxon>Charales</taxon>
        <taxon>Characeae</taxon>
        <taxon>Chara</taxon>
    </lineage>
</organism>
<dbReference type="AlphaFoldDB" id="A0A388MCU1"/>